<accession>A0A834BW05</accession>
<name>A0A834BW05_ORYME</name>
<evidence type="ECO:0000313" key="3">
    <source>
        <dbReference type="Proteomes" id="UP000646548"/>
    </source>
</evidence>
<dbReference type="EMBL" id="WKFB01000846">
    <property type="protein sequence ID" value="KAF6717333.1"/>
    <property type="molecule type" value="Genomic_DNA"/>
</dbReference>
<dbReference type="AlphaFoldDB" id="A0A834BW05"/>
<sequence length="80" mass="9190">MDTGRQDSSANCLIQMEVRVSHRPGRQQQTNQRQLGWEDGGEAKERLSRLWGDKRPHLQCLVMEVGEGEEMGDERDGSHR</sequence>
<organism evidence="2 3">
    <name type="scientific">Oryzias melastigma</name>
    <name type="common">Marine medaka</name>
    <dbReference type="NCBI Taxonomy" id="30732"/>
    <lineage>
        <taxon>Eukaryota</taxon>
        <taxon>Metazoa</taxon>
        <taxon>Chordata</taxon>
        <taxon>Craniata</taxon>
        <taxon>Vertebrata</taxon>
        <taxon>Euteleostomi</taxon>
        <taxon>Actinopterygii</taxon>
        <taxon>Neopterygii</taxon>
        <taxon>Teleostei</taxon>
        <taxon>Neoteleostei</taxon>
        <taxon>Acanthomorphata</taxon>
        <taxon>Ovalentaria</taxon>
        <taxon>Atherinomorphae</taxon>
        <taxon>Beloniformes</taxon>
        <taxon>Adrianichthyidae</taxon>
        <taxon>Oryziinae</taxon>
        <taxon>Oryzias</taxon>
    </lineage>
</organism>
<dbReference type="Proteomes" id="UP000646548">
    <property type="component" value="Unassembled WGS sequence"/>
</dbReference>
<proteinExistence type="predicted"/>
<evidence type="ECO:0000256" key="1">
    <source>
        <dbReference type="SAM" id="MobiDB-lite"/>
    </source>
</evidence>
<protein>
    <submittedName>
        <fullName evidence="2">Uncharacterized protein</fullName>
    </submittedName>
</protein>
<feature type="region of interest" description="Disordered" evidence="1">
    <location>
        <begin position="21"/>
        <end position="41"/>
    </location>
</feature>
<gene>
    <name evidence="2" type="ORF">FQA47_019272</name>
</gene>
<reference evidence="2" key="1">
    <citation type="journal article" name="BMC Genomics">
        <title>Long-read sequencing and de novo genome assembly of marine medaka (Oryzias melastigma).</title>
        <authorList>
            <person name="Liang P."/>
            <person name="Saqib H.S.A."/>
            <person name="Ni X."/>
            <person name="Shen Y."/>
        </authorList>
    </citation>
    <scope>NUCLEOTIDE SEQUENCE</scope>
    <source>
        <strain evidence="2">Bigg-433</strain>
    </source>
</reference>
<comment type="caution">
    <text evidence="2">The sequence shown here is derived from an EMBL/GenBank/DDBJ whole genome shotgun (WGS) entry which is preliminary data.</text>
</comment>
<evidence type="ECO:0000313" key="2">
    <source>
        <dbReference type="EMBL" id="KAF6717333.1"/>
    </source>
</evidence>